<dbReference type="Pfam" id="PF00069">
    <property type="entry name" value="Pkinase"/>
    <property type="match status" value="4"/>
</dbReference>
<dbReference type="Pfam" id="PF13855">
    <property type="entry name" value="LRR_8"/>
    <property type="match status" value="2"/>
</dbReference>
<dbReference type="OrthoDB" id="676979at2759"/>
<dbReference type="SUPFAM" id="SSF56112">
    <property type="entry name" value="Protein kinase-like (PK-like)"/>
    <property type="match status" value="4"/>
</dbReference>
<feature type="binding site" evidence="28">
    <location>
        <position position="2129"/>
    </location>
    <ligand>
        <name>ATP</name>
        <dbReference type="ChEBI" id="CHEBI:30616"/>
    </ligand>
</feature>
<keyword evidence="15" id="KW-0677">Repeat</keyword>
<evidence type="ECO:0000256" key="1">
    <source>
        <dbReference type="ARBA" id="ARBA00004170"/>
    </source>
</evidence>
<evidence type="ECO:0000256" key="15">
    <source>
        <dbReference type="ARBA" id="ARBA00022737"/>
    </source>
</evidence>
<dbReference type="SUPFAM" id="SSF52058">
    <property type="entry name" value="L domain-like"/>
    <property type="match status" value="4"/>
</dbReference>
<name>A0A371FNZ2_MUCPR</name>
<dbReference type="FunFam" id="3.80.10.10:FF:000221">
    <property type="entry name" value="Leucine-rich repeat receptor-like protein kinase PXL1"/>
    <property type="match status" value="1"/>
</dbReference>
<dbReference type="FunFam" id="3.80.10.10:FF:000400">
    <property type="entry name" value="Nuclear pore complex protein NUP107"/>
    <property type="match status" value="3"/>
</dbReference>
<keyword evidence="13 29" id="KW-0812">Transmembrane</keyword>
<feature type="transmembrane region" description="Helical" evidence="29">
    <location>
        <begin position="2038"/>
        <end position="2059"/>
    </location>
</feature>
<dbReference type="FunFam" id="3.80.10.10:FF:000383">
    <property type="entry name" value="Leucine-rich repeat receptor protein kinase EMS1"/>
    <property type="match status" value="1"/>
</dbReference>
<dbReference type="GO" id="GO:0099402">
    <property type="term" value="P:plant organ development"/>
    <property type="evidence" value="ECO:0007669"/>
    <property type="project" value="UniProtKB-ARBA"/>
</dbReference>
<dbReference type="InterPro" id="IPR055414">
    <property type="entry name" value="LRR_R13L4/SHOC2-like"/>
</dbReference>
<dbReference type="GO" id="GO:0005524">
    <property type="term" value="F:ATP binding"/>
    <property type="evidence" value="ECO:0007669"/>
    <property type="project" value="UniProtKB-UniRule"/>
</dbReference>
<evidence type="ECO:0000256" key="2">
    <source>
        <dbReference type="ARBA" id="ARBA00004191"/>
    </source>
</evidence>
<evidence type="ECO:0000256" key="28">
    <source>
        <dbReference type="PROSITE-ProRule" id="PRU10141"/>
    </source>
</evidence>
<evidence type="ECO:0000259" key="30">
    <source>
        <dbReference type="PROSITE" id="PS50011"/>
    </source>
</evidence>
<evidence type="ECO:0000256" key="26">
    <source>
        <dbReference type="ARBA" id="ARBA00047899"/>
    </source>
</evidence>
<feature type="transmembrane region" description="Helical" evidence="29">
    <location>
        <begin position="1606"/>
        <end position="1625"/>
    </location>
</feature>
<keyword evidence="6" id="KW-1003">Cell membrane</keyword>
<dbReference type="PROSITE" id="PS00108">
    <property type="entry name" value="PROTEIN_KINASE_ST"/>
    <property type="match status" value="1"/>
</dbReference>
<comment type="subcellular location">
    <subcellularLocation>
        <location evidence="3">Cell membrane</location>
        <topology evidence="3">Single-pass type I membrane protein</topology>
    </subcellularLocation>
    <subcellularLocation>
        <location evidence="1">Membrane</location>
        <topology evidence="1">Peripheral membrane protein</topology>
    </subcellularLocation>
    <subcellularLocation>
        <location evidence="2">Secreted</location>
        <location evidence="2">Cell wall</location>
    </subcellularLocation>
</comment>
<evidence type="ECO:0000256" key="3">
    <source>
        <dbReference type="ARBA" id="ARBA00004251"/>
    </source>
</evidence>
<feature type="domain" description="Protein kinase" evidence="30">
    <location>
        <begin position="2101"/>
        <end position="2371"/>
    </location>
</feature>
<protein>
    <recommendedName>
        <fullName evidence="5">non-specific serine/threonine protein kinase</fullName>
        <ecNumber evidence="5">2.7.11.1</ecNumber>
    </recommendedName>
</protein>
<gene>
    <name evidence="31" type="primary">MIK2</name>
    <name evidence="31" type="ORF">CR513_39553</name>
</gene>
<dbReference type="InterPro" id="IPR003591">
    <property type="entry name" value="Leu-rich_rpt_typical-subtyp"/>
</dbReference>
<keyword evidence="11" id="KW-0433">Leucine-rich repeat</keyword>
<evidence type="ECO:0000256" key="27">
    <source>
        <dbReference type="ARBA" id="ARBA00048679"/>
    </source>
</evidence>
<dbReference type="InterPro" id="IPR011009">
    <property type="entry name" value="Kinase-like_dom_sf"/>
</dbReference>
<dbReference type="GO" id="GO:0004674">
    <property type="term" value="F:protein serine/threonine kinase activity"/>
    <property type="evidence" value="ECO:0007669"/>
    <property type="project" value="UniProtKB-KW"/>
</dbReference>
<dbReference type="Gene3D" id="1.10.510.10">
    <property type="entry name" value="Transferase(Phosphotransferase) domain 1"/>
    <property type="match status" value="4"/>
</dbReference>
<dbReference type="PROSITE" id="PS50011">
    <property type="entry name" value="PROTEIN_KINASE_DOM"/>
    <property type="match status" value="4"/>
</dbReference>
<feature type="binding site" evidence="28">
    <location>
        <position position="1353"/>
    </location>
    <ligand>
        <name>ATP</name>
        <dbReference type="ChEBI" id="CHEBI:30616"/>
    </ligand>
</feature>
<evidence type="ECO:0000256" key="17">
    <source>
        <dbReference type="ARBA" id="ARBA00022777"/>
    </source>
</evidence>
<feature type="domain" description="Protein kinase" evidence="30">
    <location>
        <begin position="696"/>
        <end position="965"/>
    </location>
</feature>
<dbReference type="InterPro" id="IPR001611">
    <property type="entry name" value="Leu-rich_rpt"/>
</dbReference>
<dbReference type="InterPro" id="IPR051420">
    <property type="entry name" value="Ser_Thr_Kinases_DiverseReg"/>
</dbReference>
<dbReference type="STRING" id="157652.A0A371FNZ2"/>
<evidence type="ECO:0000256" key="8">
    <source>
        <dbReference type="ARBA" id="ARBA00022525"/>
    </source>
</evidence>
<feature type="domain" description="Protein kinase" evidence="30">
    <location>
        <begin position="58"/>
        <end position="543"/>
    </location>
</feature>
<dbReference type="FunFam" id="3.80.10.10:FF:000111">
    <property type="entry name" value="LRR receptor-like serine/threonine-protein kinase ERECTA"/>
    <property type="match status" value="1"/>
</dbReference>
<comment type="similarity">
    <text evidence="25">Belongs to the polygalacturonase-inhibiting protein family.</text>
</comment>
<dbReference type="Pfam" id="PF23598">
    <property type="entry name" value="LRR_14"/>
    <property type="match status" value="1"/>
</dbReference>
<dbReference type="InterPro" id="IPR008266">
    <property type="entry name" value="Tyr_kinase_AS"/>
</dbReference>
<dbReference type="GO" id="GO:0009653">
    <property type="term" value="P:anatomical structure morphogenesis"/>
    <property type="evidence" value="ECO:0007669"/>
    <property type="project" value="UniProtKB-ARBA"/>
</dbReference>
<dbReference type="PROSITE" id="PS00109">
    <property type="entry name" value="PROTEIN_KINASE_TYR"/>
    <property type="match status" value="2"/>
</dbReference>
<dbReference type="EMBL" id="QJKJ01008379">
    <property type="protein sequence ID" value="RDX79962.1"/>
    <property type="molecule type" value="Genomic_DNA"/>
</dbReference>
<keyword evidence="7" id="KW-0134">Cell wall</keyword>
<keyword evidence="14" id="KW-0732">Signal</keyword>
<evidence type="ECO:0000256" key="4">
    <source>
        <dbReference type="ARBA" id="ARBA00009592"/>
    </source>
</evidence>
<evidence type="ECO:0000256" key="6">
    <source>
        <dbReference type="ARBA" id="ARBA00022475"/>
    </source>
</evidence>
<proteinExistence type="inferred from homology"/>
<dbReference type="FunFam" id="3.30.200.20:FF:000309">
    <property type="entry name" value="Leucine-rich repeat receptor protein kinase MSP1"/>
    <property type="match status" value="4"/>
</dbReference>
<evidence type="ECO:0000256" key="14">
    <source>
        <dbReference type="ARBA" id="ARBA00022729"/>
    </source>
</evidence>
<dbReference type="InterPro" id="IPR032675">
    <property type="entry name" value="LRR_dom_sf"/>
</dbReference>
<dbReference type="InterPro" id="IPR008271">
    <property type="entry name" value="Ser/Thr_kinase_AS"/>
</dbReference>
<feature type="transmembrane region" description="Helical" evidence="29">
    <location>
        <begin position="225"/>
        <end position="244"/>
    </location>
</feature>
<keyword evidence="20 29" id="KW-1133">Transmembrane helix</keyword>
<keyword evidence="12" id="KW-0808">Transferase</keyword>
<evidence type="ECO:0000256" key="5">
    <source>
        <dbReference type="ARBA" id="ARBA00012513"/>
    </source>
</evidence>
<dbReference type="PANTHER" id="PTHR48005:SF16">
    <property type="entry name" value="MDIS1-INTERACTING RECEPTOR LIKE KINASE 2-LIKE ISOFORM X1"/>
    <property type="match status" value="1"/>
</dbReference>
<evidence type="ECO:0000313" key="31">
    <source>
        <dbReference type="EMBL" id="RDX79962.1"/>
    </source>
</evidence>
<dbReference type="EC" id="2.7.11.1" evidence="5"/>
<evidence type="ECO:0000256" key="25">
    <source>
        <dbReference type="ARBA" id="ARBA00038043"/>
    </source>
</evidence>
<keyword evidence="16 28" id="KW-0547">Nucleotide-binding</keyword>
<dbReference type="SMART" id="SM00365">
    <property type="entry name" value="LRR_SD22"/>
    <property type="match status" value="10"/>
</dbReference>
<dbReference type="SMART" id="SM00220">
    <property type="entry name" value="S_TKc"/>
    <property type="match status" value="3"/>
</dbReference>
<dbReference type="GO" id="GO:0006952">
    <property type="term" value="P:defense response"/>
    <property type="evidence" value="ECO:0007669"/>
    <property type="project" value="UniProtKB-KW"/>
</dbReference>
<feature type="binding site" evidence="28">
    <location>
        <position position="724"/>
    </location>
    <ligand>
        <name>ATP</name>
        <dbReference type="ChEBI" id="CHEBI:30616"/>
    </ligand>
</feature>
<comment type="catalytic activity">
    <reaction evidence="27">
        <text>L-seryl-[protein] + ATP = O-phospho-L-seryl-[protein] + ADP + H(+)</text>
        <dbReference type="Rhea" id="RHEA:17989"/>
        <dbReference type="Rhea" id="RHEA-COMP:9863"/>
        <dbReference type="Rhea" id="RHEA-COMP:11604"/>
        <dbReference type="ChEBI" id="CHEBI:15378"/>
        <dbReference type="ChEBI" id="CHEBI:29999"/>
        <dbReference type="ChEBI" id="CHEBI:30616"/>
        <dbReference type="ChEBI" id="CHEBI:83421"/>
        <dbReference type="ChEBI" id="CHEBI:456216"/>
        <dbReference type="EC" id="2.7.11.1"/>
    </reaction>
</comment>
<comment type="similarity">
    <text evidence="4">Belongs to the RLP family.</text>
</comment>
<evidence type="ECO:0000256" key="18">
    <source>
        <dbReference type="ARBA" id="ARBA00022821"/>
    </source>
</evidence>
<keyword evidence="18" id="KW-0611">Plant defense</keyword>
<evidence type="ECO:0000256" key="29">
    <source>
        <dbReference type="SAM" id="Phobius"/>
    </source>
</evidence>
<keyword evidence="23 31" id="KW-0675">Receptor</keyword>
<dbReference type="Gene3D" id="3.30.200.20">
    <property type="entry name" value="Phosphorylase Kinase, domain 1"/>
    <property type="match status" value="3"/>
</dbReference>
<evidence type="ECO:0000256" key="24">
    <source>
        <dbReference type="ARBA" id="ARBA00023180"/>
    </source>
</evidence>
<evidence type="ECO:0000256" key="10">
    <source>
        <dbReference type="ARBA" id="ARBA00022553"/>
    </source>
</evidence>
<comment type="catalytic activity">
    <reaction evidence="26">
        <text>L-threonyl-[protein] + ATP = O-phospho-L-threonyl-[protein] + ADP + H(+)</text>
        <dbReference type="Rhea" id="RHEA:46608"/>
        <dbReference type="Rhea" id="RHEA-COMP:11060"/>
        <dbReference type="Rhea" id="RHEA-COMP:11605"/>
        <dbReference type="ChEBI" id="CHEBI:15378"/>
        <dbReference type="ChEBI" id="CHEBI:30013"/>
        <dbReference type="ChEBI" id="CHEBI:30616"/>
        <dbReference type="ChEBI" id="CHEBI:61977"/>
        <dbReference type="ChEBI" id="CHEBI:456216"/>
        <dbReference type="EC" id="2.7.11.1"/>
    </reaction>
</comment>
<dbReference type="Pfam" id="PF00560">
    <property type="entry name" value="LRR_1"/>
    <property type="match status" value="5"/>
</dbReference>
<keyword evidence="21 29" id="KW-0472">Membrane</keyword>
<reference evidence="31" key="1">
    <citation type="submission" date="2018-05" db="EMBL/GenBank/DDBJ databases">
        <title>Draft genome of Mucuna pruriens seed.</title>
        <authorList>
            <person name="Nnadi N.E."/>
            <person name="Vos R."/>
            <person name="Hasami M.H."/>
            <person name="Devisetty U.K."/>
            <person name="Aguiy J.C."/>
        </authorList>
    </citation>
    <scope>NUCLEOTIDE SEQUENCE [LARGE SCALE GENOMIC DNA]</scope>
    <source>
        <strain evidence="31">JCA_2017</strain>
    </source>
</reference>
<keyword evidence="24" id="KW-0325">Glycoprotein</keyword>
<feature type="transmembrane region" description="Helical" evidence="29">
    <location>
        <begin position="637"/>
        <end position="655"/>
    </location>
</feature>
<dbReference type="Gene3D" id="3.80.10.10">
    <property type="entry name" value="Ribonuclease Inhibitor"/>
    <property type="match status" value="5"/>
</dbReference>
<keyword evidence="32" id="KW-1185">Reference proteome</keyword>
<evidence type="ECO:0000256" key="12">
    <source>
        <dbReference type="ARBA" id="ARBA00022679"/>
    </source>
</evidence>
<dbReference type="FunFam" id="1.10.510.10:FF:000445">
    <property type="entry name" value="MDIS1-interacting receptor like kinase 2"/>
    <property type="match status" value="3"/>
</dbReference>
<keyword evidence="17 31" id="KW-0418">Kinase</keyword>
<evidence type="ECO:0000256" key="13">
    <source>
        <dbReference type="ARBA" id="ARBA00022692"/>
    </source>
</evidence>
<evidence type="ECO:0000256" key="11">
    <source>
        <dbReference type="ARBA" id="ARBA00022614"/>
    </source>
</evidence>
<dbReference type="PANTHER" id="PTHR48005">
    <property type="entry name" value="LEUCINE RICH REPEAT KINASE 2"/>
    <property type="match status" value="1"/>
</dbReference>
<organism evidence="31 32">
    <name type="scientific">Mucuna pruriens</name>
    <name type="common">Velvet bean</name>
    <name type="synonym">Dolichos pruriens</name>
    <dbReference type="NCBI Taxonomy" id="157652"/>
    <lineage>
        <taxon>Eukaryota</taxon>
        <taxon>Viridiplantae</taxon>
        <taxon>Streptophyta</taxon>
        <taxon>Embryophyta</taxon>
        <taxon>Tracheophyta</taxon>
        <taxon>Spermatophyta</taxon>
        <taxon>Magnoliopsida</taxon>
        <taxon>eudicotyledons</taxon>
        <taxon>Gunneridae</taxon>
        <taxon>Pentapetalae</taxon>
        <taxon>rosids</taxon>
        <taxon>fabids</taxon>
        <taxon>Fabales</taxon>
        <taxon>Fabaceae</taxon>
        <taxon>Papilionoideae</taxon>
        <taxon>50 kb inversion clade</taxon>
        <taxon>NPAAA clade</taxon>
        <taxon>indigoferoid/millettioid clade</taxon>
        <taxon>Phaseoleae</taxon>
        <taxon>Mucuna</taxon>
    </lineage>
</organism>
<feature type="domain" description="Protein kinase" evidence="30">
    <location>
        <begin position="1325"/>
        <end position="1596"/>
    </location>
</feature>
<comment type="caution">
    <text evidence="31">The sequence shown here is derived from an EMBL/GenBank/DDBJ whole genome shotgun (WGS) entry which is preliminary data.</text>
</comment>
<evidence type="ECO:0000313" key="32">
    <source>
        <dbReference type="Proteomes" id="UP000257109"/>
    </source>
</evidence>
<dbReference type="FunFam" id="3.80.10.10:FF:000095">
    <property type="entry name" value="LRR receptor-like serine/threonine-protein kinase GSO1"/>
    <property type="match status" value="1"/>
</dbReference>
<evidence type="ECO:0000256" key="22">
    <source>
        <dbReference type="ARBA" id="ARBA00023157"/>
    </source>
</evidence>
<dbReference type="InterPro" id="IPR017441">
    <property type="entry name" value="Protein_kinase_ATP_BS"/>
</dbReference>
<keyword evidence="10" id="KW-0597">Phosphoprotein</keyword>
<dbReference type="GO" id="GO:0005886">
    <property type="term" value="C:plasma membrane"/>
    <property type="evidence" value="ECO:0007669"/>
    <property type="project" value="UniProtKB-SubCell"/>
</dbReference>
<keyword evidence="9" id="KW-0723">Serine/threonine-protein kinase</keyword>
<evidence type="ECO:0000256" key="16">
    <source>
        <dbReference type="ARBA" id="ARBA00022741"/>
    </source>
</evidence>
<evidence type="ECO:0000256" key="21">
    <source>
        <dbReference type="ARBA" id="ARBA00023136"/>
    </source>
</evidence>
<keyword evidence="19 28" id="KW-0067">ATP-binding</keyword>
<evidence type="ECO:0000256" key="9">
    <source>
        <dbReference type="ARBA" id="ARBA00022527"/>
    </source>
</evidence>
<keyword evidence="8" id="KW-0964">Secreted</keyword>
<dbReference type="PROSITE" id="PS00107">
    <property type="entry name" value="PROTEIN_KINASE_ATP"/>
    <property type="match status" value="3"/>
</dbReference>
<feature type="transmembrane region" description="Helical" evidence="29">
    <location>
        <begin position="1265"/>
        <end position="1287"/>
    </location>
</feature>
<evidence type="ECO:0000256" key="7">
    <source>
        <dbReference type="ARBA" id="ARBA00022512"/>
    </source>
</evidence>
<evidence type="ECO:0000256" key="20">
    <source>
        <dbReference type="ARBA" id="ARBA00022989"/>
    </source>
</evidence>
<dbReference type="Proteomes" id="UP000257109">
    <property type="component" value="Unassembled WGS sequence"/>
</dbReference>
<accession>A0A371FNZ2</accession>
<feature type="non-terminal residue" evidence="31">
    <location>
        <position position="1"/>
    </location>
</feature>
<dbReference type="InterPro" id="IPR000719">
    <property type="entry name" value="Prot_kinase_dom"/>
</dbReference>
<dbReference type="SMART" id="SM00369">
    <property type="entry name" value="LRR_TYP"/>
    <property type="match status" value="15"/>
</dbReference>
<keyword evidence="22" id="KW-1015">Disulfide bond</keyword>
<sequence length="2401" mass="270323">MTNFISCYFDYHINPQTIKGVCIRPNLKEFHQRMETFSIWNYDDKIAFEDIIEATEDFHIKYYIGTDAYGSAYRAQLPGGKIVALKKLHQMESQNPSFDKSFRNEIKMLTEIRHRNIVKLYGFCLHNRCMFLIYQYMERGSLFYVLNNDVEAEELDSSKRVDIIKGMAHALFYMHHDRIPPIRLVSQTLAQLDSLILILQIKPWLARMAILPQSLPIQRMSQKNVILLVATLIFVTSFYVLFPLSNSSSINEERQALIQSGWWNDYLNITDHCYWRSVNCNEAGSVIMIGSIILLPLHIPPLEKLQQIQNLNMTAFPNLEYLDLNGWGLRGSIPAEIGTLTKLTYLDLSDNRLQGKLPTKALSNLTQLFHLDISGNSLSGVIPLTLGELKSLFHLNLDSNQFTGSIPVQVGNLTQLGQLHLSNNLLTGSIPTTLGRLKNLKDLYLDANQIEGHIPVELGNLSNLGALHLSQNKISGVIPPKLFQLDKMLTLYISSNRLRGSIPWETMKCPSIPTIDLSNNLLNGSITSQIACVSDLDLSHNFFIGEIPSLWGMNSILDRLDLSYNNLTGKLHKEFAALTNINLSYNSFDFSQDINLKSHLPDYCSFQRNSLVSYNPPNFTLCYHSPQTSRAKLSVKIVLPILLAIPFVILLALYFTRHISRTKFEGSLAKNGDLFSIWNYDGKIAFENIIEATEDFHIKYCIGTGAYGSVYRVQLPTGKIVALKKLHRMEAQNPSFATSFCNEVKMLTEICHRNIVKLHGFCLHNRCMFLVYQYMERGSLFYVLNNDVEAEELNWSKRVNIIKGMAHALSYMHHDCTPPIVHRDVTSSNVLLNSQLEAFVSDFGTARLLDPDSSNQTLVVGTYGYIAPELAYTFNVTEKCDVYSFGVVALETLMGRHPGELISSLSNSTTQSMLLKDLLDARLPLPNFGREAQDIMLAVTIALTCLCSKPKFRPSMQEVEQQALLKSGWWNVTTNISDHCDWYGITCNEAGSVTRLDPMVLNIPPSEELRQIQNLNLTAFSNLDYLDLSGMDLTGSIPTEISTLTKLTYLYLLNNRLHGSIPIELGSLTRLKELYLSHNSLTGLIPSTLGHLVNLKLLFLDSNHIQGSILVEIGNLTQLERLDLSNNFLTGLIPSNLGQLKNLNFLHLDSNQITGHIPIELGDLTLLRDLNLSNNSLSGSISAEIAKAISLNKVDLSYNNFTGKLPKELANIPFINLSYNFFDFSEDLDSNYCYFKKDSLISYHMPNFTSCDYHTNSQTRISKSLMLIALPTICFILLVFLPTLYFIRCMFKTKGKSTKNGDLFSIWNYDGKIAFEDIIEATEDFNIKYCIGTGAYGSVYRAQLPSGKIVALKKLHQRESQNPCFDKSFRNELKMLTEIRHRNIVKLHGFCLHNRCRFLVCQYMERGSLFHVLNNNVEAEELNWSKRVNIIKGIAHALSYMHHDCIPPIIHRDVKSSNVLLNSQLEAFVSDFGTASRLLDPDSSDQTLIIGTYGYIAPELAYTLNVTEKCDVYSFGVVTLETLMGRHPGEIISSLSNSTTQNMLLKDILDARLPLPNFGKETEDIMLVITIALSCLCSKPKFRPSMQQVANELSNFKLSLMASSECSLLLFVLVFVTISYVLFPLSNSSSINKERQALLHSGWWNDYLNISDHCAWYGIICDKTGSVIEIDTMSSKIPPSEELQQIQNLNVTAFPNLVRLDLDGMGLRGSIPTEISTLTKLLILDLSYNFLHGSIPTELGNLTSLHILSLYDNMLTGSIPSTLSKLMNLTHLVLDSNHIQGSIPLELGNLTHLHRLSLNNNLLTGSIPSIPSILGQLKNLIFFIIDSNPLKGSIPIELGNLTHLQLLCLHENLLMGSIPSTLGKLKNLHYLYLDSNQFEGIIPIEIGNLTQLKELHISHNSLVGSIPSTLGQLENLTHLSLDFNQITGSIPLELGNLAHLEYLNLSHNSLSGTIPSEITKAIHLFDIDLSHNNLTGKLPKQLANITYINLSYNSFDFSQDLDYCYFKKDSLISYHMPNFTSCSFDYHTNPQTRKSKSLMLIVVPITCFILLVFLPTLHFTRRCILKTKFEGKSTKNGDLFSIWNYDGKIAFEDIIEATEDFHIKYCIGTGAYGSVYRAQLPTGKIVALKKLHGMEAQNPSYANSFHNEVKMLTEICHRNIVKLHGFCLHNRCMLLVYQYMERGSLFYVLNNDVEAEELNWSKRVNIIKGMAHALSYMHHDCTPPIVHRDVTSSNVLLNSQLEAFVSDFGTARLLDPDSSNQTLVVGTYGYIAPELAYTMNVTEKCDVYSFGVVALETLMGKHPGELISSLSNSTTQNMLLKDLLDARLPLPNFGEEAQDIMLVVTIALVCLCSKPKFRPSMQQVVGELSSFKSSIPLPFHEISIHHLMTQEICHLSSKCQE</sequence>
<evidence type="ECO:0000256" key="23">
    <source>
        <dbReference type="ARBA" id="ARBA00023170"/>
    </source>
</evidence>
<evidence type="ECO:0000256" key="19">
    <source>
        <dbReference type="ARBA" id="ARBA00022840"/>
    </source>
</evidence>